<feature type="region of interest" description="Disordered" evidence="1">
    <location>
        <begin position="35"/>
        <end position="62"/>
    </location>
</feature>
<reference evidence="2 3" key="1">
    <citation type="journal article" date="2024" name="bioRxiv">
        <title>A reference genome for Trichogramma kaykai: A tiny desert-dwelling parasitoid wasp with competing sex-ratio distorters.</title>
        <authorList>
            <person name="Culotta J."/>
            <person name="Lindsey A.R."/>
        </authorList>
    </citation>
    <scope>NUCLEOTIDE SEQUENCE [LARGE SCALE GENOMIC DNA]</scope>
    <source>
        <strain evidence="2 3">KSX58</strain>
    </source>
</reference>
<organism evidence="2 3">
    <name type="scientific">Trichogramma kaykai</name>
    <dbReference type="NCBI Taxonomy" id="54128"/>
    <lineage>
        <taxon>Eukaryota</taxon>
        <taxon>Metazoa</taxon>
        <taxon>Ecdysozoa</taxon>
        <taxon>Arthropoda</taxon>
        <taxon>Hexapoda</taxon>
        <taxon>Insecta</taxon>
        <taxon>Pterygota</taxon>
        <taxon>Neoptera</taxon>
        <taxon>Endopterygota</taxon>
        <taxon>Hymenoptera</taxon>
        <taxon>Apocrita</taxon>
        <taxon>Proctotrupomorpha</taxon>
        <taxon>Chalcidoidea</taxon>
        <taxon>Trichogrammatidae</taxon>
        <taxon>Trichogramma</taxon>
    </lineage>
</organism>
<dbReference type="AlphaFoldDB" id="A0ABD2WWS5"/>
<protein>
    <submittedName>
        <fullName evidence="2">Uncharacterized protein</fullName>
    </submittedName>
</protein>
<dbReference type="Proteomes" id="UP001627154">
    <property type="component" value="Unassembled WGS sequence"/>
</dbReference>
<sequence>MNKGTTVARQHDTLKSGESLNSSLFNPYYPNHFSSRRSKLLSPRARAPFSTSTKKKMKNDERSIIIMRA</sequence>
<proteinExistence type="predicted"/>
<gene>
    <name evidence="2" type="ORF">TKK_008969</name>
</gene>
<evidence type="ECO:0000313" key="3">
    <source>
        <dbReference type="Proteomes" id="UP001627154"/>
    </source>
</evidence>
<comment type="caution">
    <text evidence="2">The sequence shown here is derived from an EMBL/GenBank/DDBJ whole genome shotgun (WGS) entry which is preliminary data.</text>
</comment>
<evidence type="ECO:0000313" key="2">
    <source>
        <dbReference type="EMBL" id="KAL3397412.1"/>
    </source>
</evidence>
<accession>A0ABD2WWS5</accession>
<feature type="region of interest" description="Disordered" evidence="1">
    <location>
        <begin position="1"/>
        <end position="23"/>
    </location>
</feature>
<dbReference type="EMBL" id="JBJJXI010000066">
    <property type="protein sequence ID" value="KAL3397412.1"/>
    <property type="molecule type" value="Genomic_DNA"/>
</dbReference>
<name>A0ABD2WWS5_9HYME</name>
<evidence type="ECO:0000256" key="1">
    <source>
        <dbReference type="SAM" id="MobiDB-lite"/>
    </source>
</evidence>
<keyword evidence="3" id="KW-1185">Reference proteome</keyword>